<dbReference type="PANTHER" id="PTHR30146:SF153">
    <property type="entry name" value="LACTOSE OPERON REPRESSOR"/>
    <property type="match status" value="1"/>
</dbReference>
<dbReference type="SUPFAM" id="SSF53822">
    <property type="entry name" value="Periplasmic binding protein-like I"/>
    <property type="match status" value="1"/>
</dbReference>
<dbReference type="PROSITE" id="PS50932">
    <property type="entry name" value="HTH_LACI_2"/>
    <property type="match status" value="1"/>
</dbReference>
<dbReference type="EMBL" id="FNZZ01000002">
    <property type="protein sequence ID" value="SEL07513.1"/>
    <property type="molecule type" value="Genomic_DNA"/>
</dbReference>
<feature type="domain" description="HTH lacI-type" evidence="4">
    <location>
        <begin position="27"/>
        <end position="81"/>
    </location>
</feature>
<dbReference type="PROSITE" id="PS00356">
    <property type="entry name" value="HTH_LACI_1"/>
    <property type="match status" value="1"/>
</dbReference>
<dbReference type="CDD" id="cd01392">
    <property type="entry name" value="HTH_LacI"/>
    <property type="match status" value="1"/>
</dbReference>
<evidence type="ECO:0000313" key="6">
    <source>
        <dbReference type="Proteomes" id="UP000199214"/>
    </source>
</evidence>
<dbReference type="Gene3D" id="3.40.50.2300">
    <property type="match status" value="2"/>
</dbReference>
<dbReference type="Proteomes" id="UP000199214">
    <property type="component" value="Unassembled WGS sequence"/>
</dbReference>
<dbReference type="InterPro" id="IPR028082">
    <property type="entry name" value="Peripla_BP_I"/>
</dbReference>
<gene>
    <name evidence="5" type="ORF">SAMN05216382_1416</name>
</gene>
<dbReference type="Pfam" id="PF00356">
    <property type="entry name" value="LacI"/>
    <property type="match status" value="1"/>
</dbReference>
<evidence type="ECO:0000256" key="3">
    <source>
        <dbReference type="ARBA" id="ARBA00023163"/>
    </source>
</evidence>
<dbReference type="SUPFAM" id="SSF47413">
    <property type="entry name" value="lambda repressor-like DNA-binding domains"/>
    <property type="match status" value="1"/>
</dbReference>
<sequence length="362" mass="39315">MRDRIGRGTGDTNGVRSVVELPVMKPITIKDVAERAGVSPKTVSRVINGEAHVRPEIRESVARVVAEMNYRPNAFARGLSSSRAFLVGLFFDDPASGYAATIQRGAIEQARALGQHIVIEAITFKRSDWRERLVDSLHALRLGGAILTSPICDRADLLDIFEQHDVPVVRIAPGAELDRTPQVRMDDRDAARVVTEHLLALGHRDIAFVRGNPTHSATERRWQGFADAMSAAGLTPPPERIVQGDFRFRSGFDVAEALFDRGSRPSAVFASNDEMALGVMVAAMSRQIAVPRAVSIVGFDDAEIARMAWPQLTTIRQPNHAMGAQAVDLVIQQQAAGGAGNPCRILPYELVIRGSSAPYAAT</sequence>
<dbReference type="Pfam" id="PF13377">
    <property type="entry name" value="Peripla_BP_3"/>
    <property type="match status" value="1"/>
</dbReference>
<dbReference type="CDD" id="cd01545">
    <property type="entry name" value="PBP1_SalR"/>
    <property type="match status" value="1"/>
</dbReference>
<dbReference type="InterPro" id="IPR010982">
    <property type="entry name" value="Lambda_DNA-bd_dom_sf"/>
</dbReference>
<dbReference type="GO" id="GO:0000976">
    <property type="term" value="F:transcription cis-regulatory region binding"/>
    <property type="evidence" value="ECO:0007669"/>
    <property type="project" value="TreeGrafter"/>
</dbReference>
<evidence type="ECO:0000259" key="4">
    <source>
        <dbReference type="PROSITE" id="PS50932"/>
    </source>
</evidence>
<protein>
    <submittedName>
        <fullName evidence="5">Transcriptional regulator, LacI family</fullName>
    </submittedName>
</protein>
<organism evidence="5 6">
    <name type="scientific">Sphingomonas palmae</name>
    <dbReference type="NCBI Taxonomy" id="1855283"/>
    <lineage>
        <taxon>Bacteria</taxon>
        <taxon>Pseudomonadati</taxon>
        <taxon>Pseudomonadota</taxon>
        <taxon>Alphaproteobacteria</taxon>
        <taxon>Sphingomonadales</taxon>
        <taxon>Sphingomonadaceae</taxon>
        <taxon>Sphingomonas</taxon>
    </lineage>
</organism>
<dbReference type="SMART" id="SM00354">
    <property type="entry name" value="HTH_LACI"/>
    <property type="match status" value="1"/>
</dbReference>
<dbReference type="GO" id="GO:0003700">
    <property type="term" value="F:DNA-binding transcription factor activity"/>
    <property type="evidence" value="ECO:0007669"/>
    <property type="project" value="TreeGrafter"/>
</dbReference>
<proteinExistence type="predicted"/>
<reference evidence="6" key="1">
    <citation type="submission" date="2016-10" db="EMBL/GenBank/DDBJ databases">
        <authorList>
            <person name="Varghese N."/>
            <person name="Submissions S."/>
        </authorList>
    </citation>
    <scope>NUCLEOTIDE SEQUENCE [LARGE SCALE GENOMIC DNA]</scope>
    <source>
        <strain evidence="6">JS21-1</strain>
    </source>
</reference>
<dbReference type="STRING" id="1855283.SAMN05216382_1416"/>
<dbReference type="AlphaFoldDB" id="A0A1H7M8J6"/>
<accession>A0A1H7M8J6</accession>
<keyword evidence="6" id="KW-1185">Reference proteome</keyword>
<keyword evidence="3" id="KW-0804">Transcription</keyword>
<keyword evidence="1" id="KW-0805">Transcription regulation</keyword>
<evidence type="ECO:0000256" key="1">
    <source>
        <dbReference type="ARBA" id="ARBA00023015"/>
    </source>
</evidence>
<dbReference type="PRINTS" id="PR00036">
    <property type="entry name" value="HTHLACI"/>
</dbReference>
<dbReference type="InterPro" id="IPR000843">
    <property type="entry name" value="HTH_LacI"/>
</dbReference>
<evidence type="ECO:0000313" key="5">
    <source>
        <dbReference type="EMBL" id="SEL07513.1"/>
    </source>
</evidence>
<name>A0A1H7M8J6_9SPHN</name>
<evidence type="ECO:0000256" key="2">
    <source>
        <dbReference type="ARBA" id="ARBA00023125"/>
    </source>
</evidence>
<keyword evidence="2" id="KW-0238">DNA-binding</keyword>
<dbReference type="InterPro" id="IPR046335">
    <property type="entry name" value="LacI/GalR-like_sensor"/>
</dbReference>
<dbReference type="PANTHER" id="PTHR30146">
    <property type="entry name" value="LACI-RELATED TRANSCRIPTIONAL REPRESSOR"/>
    <property type="match status" value="1"/>
</dbReference>
<dbReference type="Gene3D" id="1.10.260.40">
    <property type="entry name" value="lambda repressor-like DNA-binding domains"/>
    <property type="match status" value="1"/>
</dbReference>